<name>A0A290YYX3_9PSEU</name>
<dbReference type="KEGG" id="apre:CNX65_00425"/>
<comment type="subcellular location">
    <subcellularLocation>
        <location evidence="1">Golgi apparatus membrane</location>
        <topology evidence="1">Peripheral membrane protein</topology>
        <orientation evidence="1">Cytoplasmic side</orientation>
    </subcellularLocation>
</comment>
<dbReference type="GO" id="GO:0012505">
    <property type="term" value="C:endomembrane system"/>
    <property type="evidence" value="ECO:0007669"/>
    <property type="project" value="UniProtKB-ARBA"/>
</dbReference>
<gene>
    <name evidence="5" type="ORF">CNX65_00425</name>
</gene>
<accession>A0A290YYX3</accession>
<dbReference type="Proteomes" id="UP000218505">
    <property type="component" value="Chromosome"/>
</dbReference>
<evidence type="ECO:0000256" key="4">
    <source>
        <dbReference type="ARBA" id="ARBA00023136"/>
    </source>
</evidence>
<dbReference type="InterPro" id="IPR038261">
    <property type="entry name" value="GPP34-like_sf"/>
</dbReference>
<dbReference type="Pfam" id="PF05719">
    <property type="entry name" value="GPP34"/>
    <property type="match status" value="1"/>
</dbReference>
<dbReference type="Gene3D" id="1.10.3630.10">
    <property type="entry name" value="yeast vps74-n-term truncation variant domain like"/>
    <property type="match status" value="1"/>
</dbReference>
<proteinExistence type="predicted"/>
<reference evidence="5" key="1">
    <citation type="submission" date="2017-09" db="EMBL/GenBank/DDBJ databases">
        <title>Complete Genome Sequence of ansamitocin-producing Bacterium Actinosynnema pretiosum X47.</title>
        <authorList>
            <person name="Cao G."/>
            <person name="Zong G."/>
            <person name="Zhong C."/>
            <person name="Fu J."/>
        </authorList>
    </citation>
    <scope>NUCLEOTIDE SEQUENCE [LARGE SCALE GENOMIC DNA]</scope>
    <source>
        <strain evidence="5">X47</strain>
    </source>
</reference>
<dbReference type="RefSeq" id="WP_096490988.1">
    <property type="nucleotide sequence ID" value="NZ_CP023445.1"/>
</dbReference>
<organism evidence="5 6">
    <name type="scientific">Actinosynnema pretiosum</name>
    <dbReference type="NCBI Taxonomy" id="42197"/>
    <lineage>
        <taxon>Bacteria</taxon>
        <taxon>Bacillati</taxon>
        <taxon>Actinomycetota</taxon>
        <taxon>Actinomycetes</taxon>
        <taxon>Pseudonocardiales</taxon>
        <taxon>Pseudonocardiaceae</taxon>
        <taxon>Actinosynnema</taxon>
    </lineage>
</organism>
<evidence type="ECO:0000256" key="1">
    <source>
        <dbReference type="ARBA" id="ARBA00004255"/>
    </source>
</evidence>
<protein>
    <submittedName>
        <fullName evidence="5">GPP34 family phosphoprotein</fullName>
    </submittedName>
</protein>
<keyword evidence="3" id="KW-0446">Lipid-binding</keyword>
<evidence type="ECO:0000256" key="3">
    <source>
        <dbReference type="ARBA" id="ARBA00023121"/>
    </source>
</evidence>
<keyword evidence="6" id="KW-1185">Reference proteome</keyword>
<keyword evidence="2" id="KW-0333">Golgi apparatus</keyword>
<dbReference type="GO" id="GO:0070273">
    <property type="term" value="F:phosphatidylinositol-4-phosphate binding"/>
    <property type="evidence" value="ECO:0007669"/>
    <property type="project" value="InterPro"/>
</dbReference>
<dbReference type="InterPro" id="IPR008628">
    <property type="entry name" value="GPP34-like"/>
</dbReference>
<keyword evidence="4" id="KW-0472">Membrane</keyword>
<evidence type="ECO:0000256" key="2">
    <source>
        <dbReference type="ARBA" id="ARBA00023034"/>
    </source>
</evidence>
<evidence type="ECO:0000313" key="6">
    <source>
        <dbReference type="Proteomes" id="UP000218505"/>
    </source>
</evidence>
<dbReference type="GO" id="GO:0005737">
    <property type="term" value="C:cytoplasm"/>
    <property type="evidence" value="ECO:0007669"/>
    <property type="project" value="UniProtKB-ARBA"/>
</dbReference>
<dbReference type="EMBL" id="CP023445">
    <property type="protein sequence ID" value="ATE51940.1"/>
    <property type="molecule type" value="Genomic_DNA"/>
</dbReference>
<evidence type="ECO:0000313" key="5">
    <source>
        <dbReference type="EMBL" id="ATE51940.1"/>
    </source>
</evidence>
<dbReference type="AlphaFoldDB" id="A0A290YYX3"/>
<sequence>MTTLADELVLLCYSDEGRPSVTHPVLGYGVTGALLTELVLAGRVDLVDKKVVVTDPTPTGEPAVDALLARLAEADKPRKPQQWMHKLYKESTTRVLDGLVERGVVRREEAKVLLVFPTTRYPTPDGRQPALEADARARLRAALEGDGPVDERTAALCALVGAARQERKVLPDVPKDRLKARLKEISQGAWAPEAVRKAVDEIQVALTAGAAVAAAGA</sequence>